<comment type="caution">
    <text evidence="1">The sequence shown here is derived from an EMBL/GenBank/DDBJ whole genome shotgun (WGS) entry which is preliminary data.</text>
</comment>
<keyword evidence="2" id="KW-1185">Reference proteome</keyword>
<dbReference type="EMBL" id="REGN01003003">
    <property type="protein sequence ID" value="RNA24981.1"/>
    <property type="molecule type" value="Genomic_DNA"/>
</dbReference>
<dbReference type="AlphaFoldDB" id="A0A3M7RN67"/>
<protein>
    <submittedName>
        <fullName evidence="1">Uncharacterized protein</fullName>
    </submittedName>
</protein>
<proteinExistence type="predicted"/>
<gene>
    <name evidence="1" type="ORF">BpHYR1_026312</name>
</gene>
<organism evidence="1 2">
    <name type="scientific">Brachionus plicatilis</name>
    <name type="common">Marine rotifer</name>
    <name type="synonym">Brachionus muelleri</name>
    <dbReference type="NCBI Taxonomy" id="10195"/>
    <lineage>
        <taxon>Eukaryota</taxon>
        <taxon>Metazoa</taxon>
        <taxon>Spiralia</taxon>
        <taxon>Gnathifera</taxon>
        <taxon>Rotifera</taxon>
        <taxon>Eurotatoria</taxon>
        <taxon>Monogononta</taxon>
        <taxon>Pseudotrocha</taxon>
        <taxon>Ploima</taxon>
        <taxon>Brachionidae</taxon>
        <taxon>Brachionus</taxon>
    </lineage>
</organism>
<reference evidence="1 2" key="1">
    <citation type="journal article" date="2018" name="Sci. Rep.">
        <title>Genomic signatures of local adaptation to the degree of environmental predictability in rotifers.</title>
        <authorList>
            <person name="Franch-Gras L."/>
            <person name="Hahn C."/>
            <person name="Garcia-Roger E.M."/>
            <person name="Carmona M.J."/>
            <person name="Serra M."/>
            <person name="Gomez A."/>
        </authorList>
    </citation>
    <scope>NUCLEOTIDE SEQUENCE [LARGE SCALE GENOMIC DNA]</scope>
    <source>
        <strain evidence="1">HYR1</strain>
    </source>
</reference>
<evidence type="ECO:0000313" key="1">
    <source>
        <dbReference type="EMBL" id="RNA24981.1"/>
    </source>
</evidence>
<accession>A0A3M7RN67</accession>
<evidence type="ECO:0000313" key="2">
    <source>
        <dbReference type="Proteomes" id="UP000276133"/>
    </source>
</evidence>
<dbReference type="Proteomes" id="UP000276133">
    <property type="component" value="Unassembled WGS sequence"/>
</dbReference>
<sequence>MSHTETESKSLCDQTFIPNKFLTNQVVNRKGNTLKRPRVKKPFCLQTPNSLIEIYQIFRFTPLARGVNEAEGFQYHAYLSHLSFDPNTKGKRNFLEISYTNNGNVWIENARI</sequence>
<name>A0A3M7RN67_BRAPC</name>